<reference evidence="2 3" key="1">
    <citation type="submission" date="2018-05" db="EMBL/GenBank/DDBJ databases">
        <title>Genomic Encyclopedia of Type Strains, Phase IV (KMG-IV): sequencing the most valuable type-strain genomes for metagenomic binning, comparative biology and taxonomic classification.</title>
        <authorList>
            <person name="Goeker M."/>
        </authorList>
    </citation>
    <scope>NUCLEOTIDE SEQUENCE [LARGE SCALE GENOMIC DNA]</scope>
    <source>
        <strain evidence="2 3">DSM 28816</strain>
    </source>
</reference>
<proteinExistence type="predicted"/>
<keyword evidence="1" id="KW-0472">Membrane</keyword>
<dbReference type="RefSeq" id="WP_110291671.1">
    <property type="nucleotide sequence ID" value="NZ_QICS01000011.1"/>
</dbReference>
<dbReference type="Gene3D" id="1.10.1760.20">
    <property type="match status" value="1"/>
</dbReference>
<feature type="transmembrane region" description="Helical" evidence="1">
    <location>
        <begin position="130"/>
        <end position="154"/>
    </location>
</feature>
<accession>A0A318EIK5</accession>
<dbReference type="EMBL" id="QICS01000011">
    <property type="protein sequence ID" value="PXV86860.1"/>
    <property type="molecule type" value="Genomic_DNA"/>
</dbReference>
<keyword evidence="1" id="KW-1133">Transmembrane helix</keyword>
<gene>
    <name evidence="2" type="ORF">C8E03_11160</name>
</gene>
<sequence>MQPLKTKQLILISLFAAIIFILAFTPIGFIQLGIIKATIIHIPVIVGAILLGPKKGAFLGFLFGLTSLISNTFTPVILSFAFSPFIPIPGTDSGSLMALIICFIPRIMVGIVPFYVYRLLDKLFARRKHLITYVLAGIAGSFTNTLLVMNGIYFMFKDSYAAARNIPIDTVYSAVLTIIFANGIPEAVIAGIVTYGICRALMNSKQVRDMIS</sequence>
<protein>
    <submittedName>
        <fullName evidence="2">Putative membrane protein</fullName>
    </submittedName>
</protein>
<feature type="transmembrane region" description="Helical" evidence="1">
    <location>
        <begin position="94"/>
        <end position="118"/>
    </location>
</feature>
<evidence type="ECO:0000313" key="3">
    <source>
        <dbReference type="Proteomes" id="UP000247523"/>
    </source>
</evidence>
<organism evidence="2 3">
    <name type="scientific">Lachnotalea glycerini</name>
    <dbReference type="NCBI Taxonomy" id="1763509"/>
    <lineage>
        <taxon>Bacteria</taxon>
        <taxon>Bacillati</taxon>
        <taxon>Bacillota</taxon>
        <taxon>Clostridia</taxon>
        <taxon>Lachnospirales</taxon>
        <taxon>Lachnospiraceae</taxon>
        <taxon>Lachnotalea</taxon>
    </lineage>
</organism>
<evidence type="ECO:0000313" key="2">
    <source>
        <dbReference type="EMBL" id="PXV86860.1"/>
    </source>
</evidence>
<feature type="transmembrane region" description="Helical" evidence="1">
    <location>
        <begin position="58"/>
        <end position="82"/>
    </location>
</feature>
<name>A0A318EIK5_9FIRM</name>
<dbReference type="Proteomes" id="UP000247523">
    <property type="component" value="Unassembled WGS sequence"/>
</dbReference>
<feature type="transmembrane region" description="Helical" evidence="1">
    <location>
        <begin position="33"/>
        <end position="51"/>
    </location>
</feature>
<evidence type="ECO:0000256" key="1">
    <source>
        <dbReference type="SAM" id="Phobius"/>
    </source>
</evidence>
<comment type="caution">
    <text evidence="2">The sequence shown here is derived from an EMBL/GenBank/DDBJ whole genome shotgun (WGS) entry which is preliminary data.</text>
</comment>
<keyword evidence="1" id="KW-0812">Transmembrane</keyword>
<feature type="transmembrane region" description="Helical" evidence="1">
    <location>
        <begin position="174"/>
        <end position="198"/>
    </location>
</feature>
<dbReference type="GO" id="GO:0022857">
    <property type="term" value="F:transmembrane transporter activity"/>
    <property type="evidence" value="ECO:0007669"/>
    <property type="project" value="InterPro"/>
</dbReference>
<dbReference type="AlphaFoldDB" id="A0A318EIK5"/>
<feature type="transmembrane region" description="Helical" evidence="1">
    <location>
        <begin position="9"/>
        <end position="27"/>
    </location>
</feature>
<dbReference type="InterPro" id="IPR024529">
    <property type="entry name" value="ECF_trnsprt_substrate-spec"/>
</dbReference>
<dbReference type="Pfam" id="PF12822">
    <property type="entry name" value="ECF_trnsprt"/>
    <property type="match status" value="1"/>
</dbReference>